<sequence>MDCPNMPSGWASTTSSASATSPSPSPSLPQTPEPTTVPSSLPPLPPSASEKTKAKRKWSEVWQHFDEFDVMVDDKNNTNKDETKNTRARKKSKCKYCPQEYFTDSGTNGTSQMNKHVKVCPKFPGRIPDKGQTKLSLDRSEQVVSRGATQADCLTSCVEMVIIDELPFSFVEDFANTSSLKKTAPATYC</sequence>
<name>A0A2G5F9V9_AQUCA</name>
<dbReference type="EMBL" id="KZ305018">
    <property type="protein sequence ID" value="PIA64727.1"/>
    <property type="molecule type" value="Genomic_DNA"/>
</dbReference>
<evidence type="ECO:0000313" key="7">
    <source>
        <dbReference type="EMBL" id="PIA64727.1"/>
    </source>
</evidence>
<keyword evidence="3" id="KW-0862">Zinc</keyword>
<dbReference type="Proteomes" id="UP000230069">
    <property type="component" value="Unassembled WGS sequence"/>
</dbReference>
<dbReference type="GO" id="GO:1990837">
    <property type="term" value="F:sequence-specific double-stranded DNA binding"/>
    <property type="evidence" value="ECO:0007669"/>
    <property type="project" value="TreeGrafter"/>
</dbReference>
<feature type="domain" description="BED-type" evidence="6">
    <location>
        <begin position="56"/>
        <end position="127"/>
    </location>
</feature>
<feature type="region of interest" description="Disordered" evidence="5">
    <location>
        <begin position="1"/>
        <end position="58"/>
    </location>
</feature>
<evidence type="ECO:0000259" key="6">
    <source>
        <dbReference type="PROSITE" id="PS50808"/>
    </source>
</evidence>
<dbReference type="PANTHER" id="PTHR34396:SF27">
    <property type="entry name" value="OS08G0208700 PROTEIN"/>
    <property type="match status" value="1"/>
</dbReference>
<protein>
    <recommendedName>
        <fullName evidence="6">BED-type domain-containing protein</fullName>
    </recommendedName>
</protein>
<dbReference type="InterPro" id="IPR053031">
    <property type="entry name" value="Cuticle_assoc_protein"/>
</dbReference>
<feature type="compositionally biased region" description="Pro residues" evidence="5">
    <location>
        <begin position="23"/>
        <end position="32"/>
    </location>
</feature>
<evidence type="ECO:0000256" key="3">
    <source>
        <dbReference type="ARBA" id="ARBA00022833"/>
    </source>
</evidence>
<dbReference type="OrthoDB" id="1745426at2759"/>
<gene>
    <name evidence="7" type="ORF">AQUCO_00100297v1</name>
</gene>
<dbReference type="SMART" id="SM00614">
    <property type="entry name" value="ZnF_BED"/>
    <property type="match status" value="1"/>
</dbReference>
<organism evidence="7 8">
    <name type="scientific">Aquilegia coerulea</name>
    <name type="common">Rocky mountain columbine</name>
    <dbReference type="NCBI Taxonomy" id="218851"/>
    <lineage>
        <taxon>Eukaryota</taxon>
        <taxon>Viridiplantae</taxon>
        <taxon>Streptophyta</taxon>
        <taxon>Embryophyta</taxon>
        <taxon>Tracheophyta</taxon>
        <taxon>Spermatophyta</taxon>
        <taxon>Magnoliopsida</taxon>
        <taxon>Ranunculales</taxon>
        <taxon>Ranunculaceae</taxon>
        <taxon>Thalictroideae</taxon>
        <taxon>Aquilegia</taxon>
    </lineage>
</organism>
<accession>A0A2G5F9V9</accession>
<evidence type="ECO:0000256" key="2">
    <source>
        <dbReference type="ARBA" id="ARBA00022771"/>
    </source>
</evidence>
<evidence type="ECO:0000256" key="5">
    <source>
        <dbReference type="SAM" id="MobiDB-lite"/>
    </source>
</evidence>
<dbReference type="PROSITE" id="PS50808">
    <property type="entry name" value="ZF_BED"/>
    <property type="match status" value="1"/>
</dbReference>
<dbReference type="PANTHER" id="PTHR34396">
    <property type="entry name" value="OS03G0264950 PROTEIN-RELATED"/>
    <property type="match status" value="1"/>
</dbReference>
<dbReference type="GO" id="GO:0008270">
    <property type="term" value="F:zinc ion binding"/>
    <property type="evidence" value="ECO:0007669"/>
    <property type="project" value="UniProtKB-KW"/>
</dbReference>
<dbReference type="AlphaFoldDB" id="A0A2G5F9V9"/>
<dbReference type="GO" id="GO:0006357">
    <property type="term" value="P:regulation of transcription by RNA polymerase II"/>
    <property type="evidence" value="ECO:0007669"/>
    <property type="project" value="TreeGrafter"/>
</dbReference>
<proteinExistence type="predicted"/>
<keyword evidence="2 4" id="KW-0863">Zinc-finger</keyword>
<keyword evidence="1" id="KW-0479">Metal-binding</keyword>
<dbReference type="GO" id="GO:0005634">
    <property type="term" value="C:nucleus"/>
    <property type="evidence" value="ECO:0007669"/>
    <property type="project" value="TreeGrafter"/>
</dbReference>
<feature type="compositionally biased region" description="Low complexity" evidence="5">
    <location>
        <begin position="11"/>
        <end position="22"/>
    </location>
</feature>
<reference evidence="7 8" key="1">
    <citation type="submission" date="2017-09" db="EMBL/GenBank/DDBJ databases">
        <title>WGS assembly of Aquilegia coerulea Goldsmith.</title>
        <authorList>
            <person name="Hodges S."/>
            <person name="Kramer E."/>
            <person name="Nordborg M."/>
            <person name="Tomkins J."/>
            <person name="Borevitz J."/>
            <person name="Derieg N."/>
            <person name="Yan J."/>
            <person name="Mihaltcheva S."/>
            <person name="Hayes R.D."/>
            <person name="Rokhsar D."/>
        </authorList>
    </citation>
    <scope>NUCLEOTIDE SEQUENCE [LARGE SCALE GENOMIC DNA]</scope>
    <source>
        <strain evidence="8">cv. Goldsmith</strain>
    </source>
</reference>
<keyword evidence="8" id="KW-1185">Reference proteome</keyword>
<evidence type="ECO:0000313" key="8">
    <source>
        <dbReference type="Proteomes" id="UP000230069"/>
    </source>
</evidence>
<evidence type="ECO:0000256" key="4">
    <source>
        <dbReference type="PROSITE-ProRule" id="PRU00027"/>
    </source>
</evidence>
<evidence type="ECO:0000256" key="1">
    <source>
        <dbReference type="ARBA" id="ARBA00022723"/>
    </source>
</evidence>
<dbReference type="InParanoid" id="A0A2G5F9V9"/>
<dbReference type="InterPro" id="IPR003656">
    <property type="entry name" value="Znf_BED"/>
</dbReference>